<sequence length="386" mass="41785">MVARAEAGDFAEARSIWAQLLHSSAAPCLPAAAPRLLPAYARLGRFDEILLAVRELSARDPAAARALYPLAVSCLGAAGELARMEDAVLEMGRLGLRVDSATGDAFVRAYAAAGTVPQMEAAYRRHKRTGLLISRGAIRAVASAYISQQKYYKLGALVTDVGLGRRDAGNLLWNLYLLSFAANFKMKSLQRAFLEMVAAGFRPDHTTFNIRAAAFSKMCMFWDLHLSAEHMRRDGVAPDLVTHGCFVDAYLERRLARNLTFAFDRLDGNAEAVVATDGIIFEAFGKGGFHASSEACWRPPARSGGGRTTSCSASTSGSSTGETKSSGTTEADQFSNRTLAVVCVGINIVHTVIKMCLESNSKCEKSFGRIIPRLRSTLKNMDLYSH</sequence>
<evidence type="ECO:0000313" key="3">
    <source>
        <dbReference type="Proteomes" id="UP000275267"/>
    </source>
</evidence>
<gene>
    <name evidence="2" type="ORF">C2845_PM15G17940</name>
</gene>
<keyword evidence="3" id="KW-1185">Reference proteome</keyword>
<organism evidence="2 3">
    <name type="scientific">Panicum miliaceum</name>
    <name type="common">Proso millet</name>
    <name type="synonym">Broomcorn millet</name>
    <dbReference type="NCBI Taxonomy" id="4540"/>
    <lineage>
        <taxon>Eukaryota</taxon>
        <taxon>Viridiplantae</taxon>
        <taxon>Streptophyta</taxon>
        <taxon>Embryophyta</taxon>
        <taxon>Tracheophyta</taxon>
        <taxon>Spermatophyta</taxon>
        <taxon>Magnoliopsida</taxon>
        <taxon>Liliopsida</taxon>
        <taxon>Poales</taxon>
        <taxon>Poaceae</taxon>
        <taxon>PACMAD clade</taxon>
        <taxon>Panicoideae</taxon>
        <taxon>Panicodae</taxon>
        <taxon>Paniceae</taxon>
        <taxon>Panicinae</taxon>
        <taxon>Panicum</taxon>
        <taxon>Panicum sect. Panicum</taxon>
    </lineage>
</organism>
<dbReference type="Proteomes" id="UP000275267">
    <property type="component" value="Unassembled WGS sequence"/>
</dbReference>
<protein>
    <submittedName>
        <fullName evidence="2">Pentatricopeptide repeat-containing protein</fullName>
    </submittedName>
</protein>
<reference evidence="3" key="1">
    <citation type="journal article" date="2019" name="Nat. Commun.">
        <title>The genome of broomcorn millet.</title>
        <authorList>
            <person name="Zou C."/>
            <person name="Miki D."/>
            <person name="Li D."/>
            <person name="Tang Q."/>
            <person name="Xiao L."/>
            <person name="Rajput S."/>
            <person name="Deng P."/>
            <person name="Jia W."/>
            <person name="Huang R."/>
            <person name="Zhang M."/>
            <person name="Sun Y."/>
            <person name="Hu J."/>
            <person name="Fu X."/>
            <person name="Schnable P.S."/>
            <person name="Li F."/>
            <person name="Zhang H."/>
            <person name="Feng B."/>
            <person name="Zhu X."/>
            <person name="Liu R."/>
            <person name="Schnable J.C."/>
            <person name="Zhu J.-K."/>
            <person name="Zhang H."/>
        </authorList>
    </citation>
    <scope>NUCLEOTIDE SEQUENCE [LARGE SCALE GENOMIC DNA]</scope>
</reference>
<dbReference type="EMBL" id="PQIB02000013">
    <property type="protein sequence ID" value="RLM75026.1"/>
    <property type="molecule type" value="Genomic_DNA"/>
</dbReference>
<dbReference type="STRING" id="4540.A0A3L6QBS8"/>
<dbReference type="PANTHER" id="PTHR47493:SF1">
    <property type="entry name" value="OS08G0520200 PROTEIN"/>
    <property type="match status" value="1"/>
</dbReference>
<dbReference type="OrthoDB" id="762539at2759"/>
<proteinExistence type="predicted"/>
<feature type="region of interest" description="Disordered" evidence="1">
    <location>
        <begin position="300"/>
        <end position="330"/>
    </location>
</feature>
<feature type="compositionally biased region" description="Low complexity" evidence="1">
    <location>
        <begin position="308"/>
        <end position="329"/>
    </location>
</feature>
<evidence type="ECO:0000313" key="2">
    <source>
        <dbReference type="EMBL" id="RLM75026.1"/>
    </source>
</evidence>
<dbReference type="AlphaFoldDB" id="A0A3L6QBS8"/>
<name>A0A3L6QBS8_PANMI</name>
<comment type="caution">
    <text evidence="2">The sequence shown here is derived from an EMBL/GenBank/DDBJ whole genome shotgun (WGS) entry which is preliminary data.</text>
</comment>
<evidence type="ECO:0000256" key="1">
    <source>
        <dbReference type="SAM" id="MobiDB-lite"/>
    </source>
</evidence>
<dbReference type="InterPro" id="IPR011990">
    <property type="entry name" value="TPR-like_helical_dom_sf"/>
</dbReference>
<dbReference type="PANTHER" id="PTHR47493">
    <property type="entry name" value="OS08G0520200 PROTEIN"/>
    <property type="match status" value="1"/>
</dbReference>
<dbReference type="Gene3D" id="1.25.40.10">
    <property type="entry name" value="Tetratricopeptide repeat domain"/>
    <property type="match status" value="2"/>
</dbReference>
<accession>A0A3L6QBS8</accession>